<evidence type="ECO:0000259" key="5">
    <source>
        <dbReference type="PROSITE" id="PS50835"/>
    </source>
</evidence>
<dbReference type="PANTHER" id="PTHR14334">
    <property type="entry name" value="B-CELL ANTIGEN RECEPTOR COMPLEX-ASSOCIATED PROTEIN"/>
    <property type="match status" value="1"/>
</dbReference>
<dbReference type="InterPro" id="IPR003599">
    <property type="entry name" value="Ig_sub"/>
</dbReference>
<dbReference type="Gene3D" id="2.60.40.10">
    <property type="entry name" value="Immunoglobulins"/>
    <property type="match status" value="1"/>
</dbReference>
<name>A0AAW0P5L6_9GOBI</name>
<feature type="chain" id="PRO_5043351131" description="Ig-like domain-containing protein" evidence="4">
    <location>
        <begin position="24"/>
        <end position="223"/>
    </location>
</feature>
<feature type="signal peptide" evidence="4">
    <location>
        <begin position="1"/>
        <end position="23"/>
    </location>
</feature>
<evidence type="ECO:0000313" key="7">
    <source>
        <dbReference type="Proteomes" id="UP001460270"/>
    </source>
</evidence>
<sequence length="223" mass="25292">MKLLLSSLQLASLCAISSWSVSSQLVVTQSEDVTVEKGQTVKIFCCWTKGHHRARATWMKNESQVLDSVISEDSCSFLIIPNVTEDHEGKYFCHVRVEIPILIQESGKGTLLTVQSENETSGNQEQDKPHEDSKFPKDATDFILIGLGVLTPILLILLICFCRQRRRRAQAVRVIYESPHFDSETQETQEMDKYSTGSRGSSQWCQVELYEPYFEHVDTKKSG</sequence>
<dbReference type="PROSITE" id="PS50835">
    <property type="entry name" value="IG_LIKE"/>
    <property type="match status" value="1"/>
</dbReference>
<feature type="transmembrane region" description="Helical" evidence="3">
    <location>
        <begin position="142"/>
        <end position="161"/>
    </location>
</feature>
<comment type="caution">
    <text evidence="6">The sequence shown here is derived from an EMBL/GenBank/DDBJ whole genome shotgun (WGS) entry which is preliminary data.</text>
</comment>
<accession>A0AAW0P5L6</accession>
<dbReference type="AlphaFoldDB" id="A0AAW0P5L6"/>
<evidence type="ECO:0000256" key="3">
    <source>
        <dbReference type="SAM" id="Phobius"/>
    </source>
</evidence>
<dbReference type="SMART" id="SM00409">
    <property type="entry name" value="IG"/>
    <property type="match status" value="1"/>
</dbReference>
<keyword evidence="3" id="KW-0812">Transmembrane</keyword>
<evidence type="ECO:0000256" key="1">
    <source>
        <dbReference type="ARBA" id="ARBA00023319"/>
    </source>
</evidence>
<evidence type="ECO:0000256" key="2">
    <source>
        <dbReference type="SAM" id="MobiDB-lite"/>
    </source>
</evidence>
<dbReference type="GO" id="GO:0009897">
    <property type="term" value="C:external side of plasma membrane"/>
    <property type="evidence" value="ECO:0007669"/>
    <property type="project" value="TreeGrafter"/>
</dbReference>
<proteinExistence type="predicted"/>
<keyword evidence="3" id="KW-0472">Membrane</keyword>
<dbReference type="InterPro" id="IPR007110">
    <property type="entry name" value="Ig-like_dom"/>
</dbReference>
<protein>
    <recommendedName>
        <fullName evidence="5">Ig-like domain-containing protein</fullName>
    </recommendedName>
</protein>
<feature type="domain" description="Ig-like" evidence="5">
    <location>
        <begin position="23"/>
        <end position="95"/>
    </location>
</feature>
<keyword evidence="7" id="KW-1185">Reference proteome</keyword>
<feature type="compositionally biased region" description="Basic and acidic residues" evidence="2">
    <location>
        <begin position="125"/>
        <end position="134"/>
    </location>
</feature>
<reference evidence="7" key="1">
    <citation type="submission" date="2024-04" db="EMBL/GenBank/DDBJ databases">
        <title>Salinicola lusitanus LLJ914,a marine bacterium isolated from the Okinawa Trough.</title>
        <authorList>
            <person name="Li J."/>
        </authorList>
    </citation>
    <scope>NUCLEOTIDE SEQUENCE [LARGE SCALE GENOMIC DNA]</scope>
</reference>
<dbReference type="InterPro" id="IPR013783">
    <property type="entry name" value="Ig-like_fold"/>
</dbReference>
<dbReference type="Proteomes" id="UP001460270">
    <property type="component" value="Unassembled WGS sequence"/>
</dbReference>
<dbReference type="SUPFAM" id="SSF48726">
    <property type="entry name" value="Immunoglobulin"/>
    <property type="match status" value="1"/>
</dbReference>
<dbReference type="GO" id="GO:0030183">
    <property type="term" value="P:B cell differentiation"/>
    <property type="evidence" value="ECO:0007669"/>
    <property type="project" value="TreeGrafter"/>
</dbReference>
<dbReference type="EMBL" id="JBBPFD010000010">
    <property type="protein sequence ID" value="KAK7910168.1"/>
    <property type="molecule type" value="Genomic_DNA"/>
</dbReference>
<evidence type="ECO:0000256" key="4">
    <source>
        <dbReference type="SAM" id="SignalP"/>
    </source>
</evidence>
<gene>
    <name evidence="6" type="ORF">WMY93_014852</name>
</gene>
<organism evidence="6 7">
    <name type="scientific">Mugilogobius chulae</name>
    <name type="common">yellowstripe goby</name>
    <dbReference type="NCBI Taxonomy" id="88201"/>
    <lineage>
        <taxon>Eukaryota</taxon>
        <taxon>Metazoa</taxon>
        <taxon>Chordata</taxon>
        <taxon>Craniata</taxon>
        <taxon>Vertebrata</taxon>
        <taxon>Euteleostomi</taxon>
        <taxon>Actinopterygii</taxon>
        <taxon>Neopterygii</taxon>
        <taxon>Teleostei</taxon>
        <taxon>Neoteleostei</taxon>
        <taxon>Acanthomorphata</taxon>
        <taxon>Gobiaria</taxon>
        <taxon>Gobiiformes</taxon>
        <taxon>Gobioidei</taxon>
        <taxon>Gobiidae</taxon>
        <taxon>Gobionellinae</taxon>
        <taxon>Mugilogobius</taxon>
    </lineage>
</organism>
<evidence type="ECO:0000313" key="6">
    <source>
        <dbReference type="EMBL" id="KAK7910168.1"/>
    </source>
</evidence>
<keyword evidence="3" id="KW-1133">Transmembrane helix</keyword>
<dbReference type="GO" id="GO:0050853">
    <property type="term" value="P:B cell receptor signaling pathway"/>
    <property type="evidence" value="ECO:0007669"/>
    <property type="project" value="TreeGrafter"/>
</dbReference>
<feature type="region of interest" description="Disordered" evidence="2">
    <location>
        <begin position="115"/>
        <end position="134"/>
    </location>
</feature>
<dbReference type="Pfam" id="PF13927">
    <property type="entry name" value="Ig_3"/>
    <property type="match status" value="1"/>
</dbReference>
<feature type="compositionally biased region" description="Polar residues" evidence="2">
    <location>
        <begin position="115"/>
        <end position="124"/>
    </location>
</feature>
<dbReference type="InterPro" id="IPR036179">
    <property type="entry name" value="Ig-like_dom_sf"/>
</dbReference>
<keyword evidence="1" id="KW-0393">Immunoglobulin domain</keyword>
<dbReference type="GO" id="GO:0019815">
    <property type="term" value="C:B cell receptor complex"/>
    <property type="evidence" value="ECO:0007669"/>
    <property type="project" value="TreeGrafter"/>
</dbReference>
<keyword evidence="4" id="KW-0732">Signal</keyword>